<gene>
    <name evidence="2" type="ORF">M422DRAFT_273469</name>
</gene>
<dbReference type="SUPFAM" id="SSF51556">
    <property type="entry name" value="Metallo-dependent hydrolases"/>
    <property type="match status" value="1"/>
</dbReference>
<protein>
    <recommendedName>
        <fullName evidence="1">Amidohydrolase 3 domain-containing protein</fullName>
    </recommendedName>
</protein>
<feature type="domain" description="Amidohydrolase 3" evidence="1">
    <location>
        <begin position="39"/>
        <end position="352"/>
    </location>
</feature>
<reference evidence="2 3" key="1">
    <citation type="submission" date="2014-06" db="EMBL/GenBank/DDBJ databases">
        <title>Evolutionary Origins and Diversification of the Mycorrhizal Mutualists.</title>
        <authorList>
            <consortium name="DOE Joint Genome Institute"/>
            <consortium name="Mycorrhizal Genomics Consortium"/>
            <person name="Kohler A."/>
            <person name="Kuo A."/>
            <person name="Nagy L.G."/>
            <person name="Floudas D."/>
            <person name="Copeland A."/>
            <person name="Barry K.W."/>
            <person name="Cichocki N."/>
            <person name="Veneault-Fourrey C."/>
            <person name="LaButti K."/>
            <person name="Lindquist E.A."/>
            <person name="Lipzen A."/>
            <person name="Lundell T."/>
            <person name="Morin E."/>
            <person name="Murat C."/>
            <person name="Riley R."/>
            <person name="Ohm R."/>
            <person name="Sun H."/>
            <person name="Tunlid A."/>
            <person name="Henrissat B."/>
            <person name="Grigoriev I.V."/>
            <person name="Hibbett D.S."/>
            <person name="Martin F."/>
        </authorList>
    </citation>
    <scope>NUCLEOTIDE SEQUENCE [LARGE SCALE GENOMIC DNA]</scope>
    <source>
        <strain evidence="2 3">SS14</strain>
    </source>
</reference>
<dbReference type="PANTHER" id="PTHR22642:SF2">
    <property type="entry name" value="PROTEIN LONG AFTER FAR-RED 3"/>
    <property type="match status" value="1"/>
</dbReference>
<organism evidence="2 3">
    <name type="scientific">Sphaerobolus stellatus (strain SS14)</name>
    <dbReference type="NCBI Taxonomy" id="990650"/>
    <lineage>
        <taxon>Eukaryota</taxon>
        <taxon>Fungi</taxon>
        <taxon>Dikarya</taxon>
        <taxon>Basidiomycota</taxon>
        <taxon>Agaricomycotina</taxon>
        <taxon>Agaricomycetes</taxon>
        <taxon>Phallomycetidae</taxon>
        <taxon>Geastrales</taxon>
        <taxon>Sphaerobolaceae</taxon>
        <taxon>Sphaerobolus</taxon>
    </lineage>
</organism>
<dbReference type="Pfam" id="PF07969">
    <property type="entry name" value="Amidohydro_3"/>
    <property type="match status" value="1"/>
</dbReference>
<sequence length="460" mass="50306">MFGYYTKQIVEFSPSLATLYHAKQTKLDLDEDPVLKGRLIALIRIAQWVSPAVLEESHLYMEPLPDTVEGGNTIRDENGVATGVFVDNAKSLIPIPEPSSDTVRRYFTTAMKAAVAHDLTAIHDAGTSPELIEFFKSLVNYGPGGRLTVRSIKLVADGALGSWGAAMIEPYSDDSSTHGLLLSPPDVLAKNVAKFFEDGWQVNIHAIGDQANKNIIDIFEKELQTRNVSEVRPRIEHAQIMQLSDLDRMGKLGILASVQLTHATSDMAYAELRIGPEQNLQIMSFQSAPTFPSTLESIDPLKGFYAAVAGLTPERNSPHGPGGWYPSEKLTRAQALKGMTYDAAYAAFAEDNMAPDKPPQFVDVRDVASAIGLSLSAAPPKPNSKEHRRIALSGGVLDWTVDKGDGPDLGREGAVVNTTKAREILRLEKFIPWERMVVDAASSVLENEWKIQLPGQPSKY</sequence>
<dbReference type="AlphaFoldDB" id="A0A0C9UJI9"/>
<proteinExistence type="predicted"/>
<dbReference type="HOGENOM" id="CLU_594697_0_0_1"/>
<dbReference type="InterPro" id="IPR032466">
    <property type="entry name" value="Metal_Hydrolase"/>
</dbReference>
<accession>A0A0C9UJI9</accession>
<keyword evidence="3" id="KW-1185">Reference proteome</keyword>
<dbReference type="Gene3D" id="3.20.20.140">
    <property type="entry name" value="Metal-dependent hydrolases"/>
    <property type="match status" value="1"/>
</dbReference>
<dbReference type="OrthoDB" id="3501663at2759"/>
<evidence type="ECO:0000259" key="1">
    <source>
        <dbReference type="Pfam" id="PF07969"/>
    </source>
</evidence>
<dbReference type="EMBL" id="KN837408">
    <property type="protein sequence ID" value="KIJ25566.1"/>
    <property type="molecule type" value="Genomic_DNA"/>
</dbReference>
<dbReference type="Proteomes" id="UP000054279">
    <property type="component" value="Unassembled WGS sequence"/>
</dbReference>
<name>A0A0C9UJI9_SPHS4</name>
<evidence type="ECO:0000313" key="2">
    <source>
        <dbReference type="EMBL" id="KIJ25566.1"/>
    </source>
</evidence>
<evidence type="ECO:0000313" key="3">
    <source>
        <dbReference type="Proteomes" id="UP000054279"/>
    </source>
</evidence>
<dbReference type="PANTHER" id="PTHR22642">
    <property type="entry name" value="IMIDAZOLONEPROPIONASE"/>
    <property type="match status" value="1"/>
</dbReference>
<dbReference type="InterPro" id="IPR013108">
    <property type="entry name" value="Amidohydro_3"/>
</dbReference>